<dbReference type="SUPFAM" id="SSF54001">
    <property type="entry name" value="Cysteine proteinases"/>
    <property type="match status" value="1"/>
</dbReference>
<evidence type="ECO:0000313" key="3">
    <source>
        <dbReference type="Proteomes" id="UP001595896"/>
    </source>
</evidence>
<organism evidence="2 3">
    <name type="scientific">Bacillus daqingensis</name>
    <dbReference type="NCBI Taxonomy" id="872396"/>
    <lineage>
        <taxon>Bacteria</taxon>
        <taxon>Bacillati</taxon>
        <taxon>Bacillota</taxon>
        <taxon>Bacilli</taxon>
        <taxon>Bacillales</taxon>
        <taxon>Bacillaceae</taxon>
        <taxon>Bacillus</taxon>
    </lineage>
</organism>
<evidence type="ECO:0000259" key="1">
    <source>
        <dbReference type="SMART" id="SM00460"/>
    </source>
</evidence>
<dbReference type="InterPro" id="IPR013589">
    <property type="entry name" value="Bac_transglu_N"/>
</dbReference>
<dbReference type="Gene3D" id="3.10.620.30">
    <property type="match status" value="1"/>
</dbReference>
<dbReference type="EMBL" id="JBHSGK010000001">
    <property type="protein sequence ID" value="MFC4735002.1"/>
    <property type="molecule type" value="Genomic_DNA"/>
</dbReference>
<evidence type="ECO:0000313" key="2">
    <source>
        <dbReference type="EMBL" id="MFC4735002.1"/>
    </source>
</evidence>
<dbReference type="Proteomes" id="UP001595896">
    <property type="component" value="Unassembled WGS sequence"/>
</dbReference>
<dbReference type="InterPro" id="IPR038765">
    <property type="entry name" value="Papain-like_cys_pep_sf"/>
</dbReference>
<feature type="domain" description="Transglutaminase-like" evidence="1">
    <location>
        <begin position="171"/>
        <end position="238"/>
    </location>
</feature>
<dbReference type="Pfam" id="PF01841">
    <property type="entry name" value="Transglut_core"/>
    <property type="match status" value="1"/>
</dbReference>
<gene>
    <name evidence="2" type="ORF">ACFO4L_00260</name>
</gene>
<dbReference type="PANTHER" id="PTHR33490:SF6">
    <property type="entry name" value="SLL1049 PROTEIN"/>
    <property type="match status" value="1"/>
</dbReference>
<accession>A0ABV9NPA1</accession>
<dbReference type="InterPro" id="IPR002931">
    <property type="entry name" value="Transglutaminase-like"/>
</dbReference>
<dbReference type="SMART" id="SM00460">
    <property type="entry name" value="TGc"/>
    <property type="match status" value="1"/>
</dbReference>
<dbReference type="Pfam" id="PF08379">
    <property type="entry name" value="Bact_transglu_N"/>
    <property type="match status" value="1"/>
</dbReference>
<name>A0ABV9NPA1_9BACI</name>
<proteinExistence type="predicted"/>
<reference evidence="3" key="1">
    <citation type="journal article" date="2019" name="Int. J. Syst. Evol. Microbiol.">
        <title>The Global Catalogue of Microorganisms (GCM) 10K type strain sequencing project: providing services to taxonomists for standard genome sequencing and annotation.</title>
        <authorList>
            <consortium name="The Broad Institute Genomics Platform"/>
            <consortium name="The Broad Institute Genome Sequencing Center for Infectious Disease"/>
            <person name="Wu L."/>
            <person name="Ma J."/>
        </authorList>
    </citation>
    <scope>NUCLEOTIDE SEQUENCE [LARGE SCALE GENOMIC DNA]</scope>
    <source>
        <strain evidence="3">JCM 12165</strain>
    </source>
</reference>
<dbReference type="RefSeq" id="WP_377907627.1">
    <property type="nucleotide sequence ID" value="NZ_JBHSGK010000001.1"/>
</dbReference>
<keyword evidence="3" id="KW-1185">Reference proteome</keyword>
<comment type="caution">
    <text evidence="2">The sequence shown here is derived from an EMBL/GenBank/DDBJ whole genome shotgun (WGS) entry which is preliminary data.</text>
</comment>
<sequence length="284" mass="32388">MRYRIVHENKFFYETDVDQSLNYMRLKPRTDECQRLLHYQLEIEPASMTRESVDIWGNNVETFFIPEKHRELHVTTTSEVSIQKTPFIQSVPYKKEMQEIFHSPLFKKHYLAFLKSTPYTFLGDAQVEEMQQLLGPVENPAEYAVKVMNFINGDFDYNTETTDVSTTASDSLQQRSGVCQDYTHVMLGLLRSSGIPARYVSGYLYIGEESAMIGDAASHAWVEVMIPGVGWCGLDPTNNVEALENHVIISTGRDYADLSPFEGVYRGGGQTMEVNVSCTLLEDY</sequence>
<protein>
    <submittedName>
        <fullName evidence="2">Transglutaminase domain-containing protein</fullName>
    </submittedName>
</protein>
<dbReference type="PANTHER" id="PTHR33490">
    <property type="entry name" value="BLR5614 PROTEIN-RELATED"/>
    <property type="match status" value="1"/>
</dbReference>